<keyword evidence="1" id="KW-0880">Kelch repeat</keyword>
<keyword evidence="2" id="KW-0677">Repeat</keyword>
<dbReference type="EMBL" id="JARJCW010000064">
    <property type="protein sequence ID" value="KAJ7200218.1"/>
    <property type="molecule type" value="Genomic_DNA"/>
</dbReference>
<dbReference type="InterPro" id="IPR015915">
    <property type="entry name" value="Kelch-typ_b-propeller"/>
</dbReference>
<evidence type="ECO:0000313" key="4">
    <source>
        <dbReference type="Proteomes" id="UP001219525"/>
    </source>
</evidence>
<evidence type="ECO:0000313" key="3">
    <source>
        <dbReference type="EMBL" id="KAJ7200218.1"/>
    </source>
</evidence>
<dbReference type="Gene3D" id="2.120.10.80">
    <property type="entry name" value="Kelch-type beta propeller"/>
    <property type="match status" value="3"/>
</dbReference>
<organism evidence="3 4">
    <name type="scientific">Mycena pura</name>
    <dbReference type="NCBI Taxonomy" id="153505"/>
    <lineage>
        <taxon>Eukaryota</taxon>
        <taxon>Fungi</taxon>
        <taxon>Dikarya</taxon>
        <taxon>Basidiomycota</taxon>
        <taxon>Agaricomycotina</taxon>
        <taxon>Agaricomycetes</taxon>
        <taxon>Agaricomycetidae</taxon>
        <taxon>Agaricales</taxon>
        <taxon>Marasmiineae</taxon>
        <taxon>Mycenaceae</taxon>
        <taxon>Mycena</taxon>
    </lineage>
</organism>
<sequence>MSGLEDQFMDMLVRLALTCRQGDELFDAGKISAAKAKYYQEAKKIVGSTFHLPSIPGEGEGGVISSVYTGLNPLESTNLVGCCLGMAKCLAHEKRVEMARPMIFALAWLEEVNSLYRCTYFFAKDPLYDWMDFTFGVSETKVFRARALCLASDLFMSLGNTGTGTTRRHAAATTLQPLSVELTNIVDFHRLADLYQSRHPNPHTTLNLARSSALQTRGSWRKLNVAKSGVGARLIYDAPIKLTFQGRFYVAGGRKTSFGPWYRDLWVLELNTRDEWRKLPDYPRGTGETGMFTGWNMIVHNNTAILFTGRPTVDVFDLVHETWTSFNTTYSPTAADIQAGVQSGWPYPRELCSDSTMQIAHNKLYVFGGEHGTTSVGCNLFMELNLATRRWRRLTGYVRAPPHADYTCPGPRKSASSWVSPDKKRIFVMFGQADRQGASLKKELHGSTEAFGYEDMWSWSIGEERWRRERMSGNPPCARTEMACAYNEKLQKTIVFGGYHPSLPTMVLEQHVQFIYSYFADTFVYDMTPAVPTNPEPTLSAPKWKQVLTHGFPTYRCQAQIACDPDTGRTYMFGGWTNNQYIPTRTKLFSRSFGDLWELRIDEPGGHFEEVDVEDEARSAKAGPWQRCFSCGAAGPWKKCGGSCKGRVFFCGGSCLKDGWKEHKEMHKCGKA</sequence>
<dbReference type="PANTHER" id="PTHR46093">
    <property type="entry name" value="ACYL-COA-BINDING DOMAIN-CONTAINING PROTEIN 5"/>
    <property type="match status" value="1"/>
</dbReference>
<dbReference type="SUPFAM" id="SSF50965">
    <property type="entry name" value="Galactose oxidase, central domain"/>
    <property type="match status" value="1"/>
</dbReference>
<gene>
    <name evidence="3" type="ORF">GGX14DRAFT_572323</name>
</gene>
<dbReference type="Pfam" id="PF24681">
    <property type="entry name" value="Kelch_KLHDC2_KLHL20_DRC7"/>
    <property type="match status" value="1"/>
</dbReference>
<dbReference type="PANTHER" id="PTHR46093:SF18">
    <property type="entry name" value="FIBRONECTIN TYPE-III DOMAIN-CONTAINING PROTEIN"/>
    <property type="match status" value="1"/>
</dbReference>
<comment type="caution">
    <text evidence="3">The sequence shown here is derived from an EMBL/GenBank/DDBJ whole genome shotgun (WGS) entry which is preliminary data.</text>
</comment>
<evidence type="ECO:0000256" key="1">
    <source>
        <dbReference type="ARBA" id="ARBA00022441"/>
    </source>
</evidence>
<protein>
    <submittedName>
        <fullName evidence="3">Uncharacterized protein</fullName>
    </submittedName>
</protein>
<dbReference type="InterPro" id="IPR011043">
    <property type="entry name" value="Gal_Oxase/kelch_b-propeller"/>
</dbReference>
<evidence type="ECO:0000256" key="2">
    <source>
        <dbReference type="ARBA" id="ARBA00022737"/>
    </source>
</evidence>
<accession>A0AAD6V158</accession>
<dbReference type="AlphaFoldDB" id="A0AAD6V158"/>
<keyword evidence="4" id="KW-1185">Reference proteome</keyword>
<reference evidence="3" key="1">
    <citation type="submission" date="2023-03" db="EMBL/GenBank/DDBJ databases">
        <title>Massive genome expansion in bonnet fungi (Mycena s.s.) driven by repeated elements and novel gene families across ecological guilds.</title>
        <authorList>
            <consortium name="Lawrence Berkeley National Laboratory"/>
            <person name="Harder C.B."/>
            <person name="Miyauchi S."/>
            <person name="Viragh M."/>
            <person name="Kuo A."/>
            <person name="Thoen E."/>
            <person name="Andreopoulos B."/>
            <person name="Lu D."/>
            <person name="Skrede I."/>
            <person name="Drula E."/>
            <person name="Henrissat B."/>
            <person name="Morin E."/>
            <person name="Kohler A."/>
            <person name="Barry K."/>
            <person name="LaButti K."/>
            <person name="Morin E."/>
            <person name="Salamov A."/>
            <person name="Lipzen A."/>
            <person name="Mereny Z."/>
            <person name="Hegedus B."/>
            <person name="Baldrian P."/>
            <person name="Stursova M."/>
            <person name="Weitz H."/>
            <person name="Taylor A."/>
            <person name="Grigoriev I.V."/>
            <person name="Nagy L.G."/>
            <person name="Martin F."/>
            <person name="Kauserud H."/>
        </authorList>
    </citation>
    <scope>NUCLEOTIDE SEQUENCE</scope>
    <source>
        <strain evidence="3">9144</strain>
    </source>
</reference>
<proteinExistence type="predicted"/>
<dbReference type="Proteomes" id="UP001219525">
    <property type="component" value="Unassembled WGS sequence"/>
</dbReference>
<name>A0AAD6V158_9AGAR</name>